<dbReference type="AlphaFoldDB" id="A0A368KTD9"/>
<gene>
    <name evidence="1" type="ORF">DTL42_14170</name>
</gene>
<comment type="caution">
    <text evidence="1">The sequence shown here is derived from an EMBL/GenBank/DDBJ whole genome shotgun (WGS) entry which is preliminary data.</text>
</comment>
<protein>
    <submittedName>
        <fullName evidence="1">AlpA family phage regulatory protein</fullName>
    </submittedName>
</protein>
<dbReference type="EMBL" id="QPEX01000028">
    <property type="protein sequence ID" value="RCS47662.1"/>
    <property type="molecule type" value="Genomic_DNA"/>
</dbReference>
<sequence length="153" mass="17015">MNEVQKAAVSVSEMARIVGLSRARFYQLLSDGVFPKPKYDDSTNRPYFDEEAQAECIEVKRRNVGINGKVVIFYASRHPLTGQPKRPAKPKAKTKPTSEYTDLIESLSCLGLSATAQQVEAAVAECFPDGIQKLESGEVVRAIFLHLKRQESK</sequence>
<evidence type="ECO:0000313" key="2">
    <source>
        <dbReference type="Proteomes" id="UP000253562"/>
    </source>
</evidence>
<reference evidence="1 2" key="1">
    <citation type="submission" date="2018-07" db="EMBL/GenBank/DDBJ databases">
        <title>Comparative genomes isolates from brazilian mangrove.</title>
        <authorList>
            <person name="De Araujo J.E."/>
            <person name="Taketani R.G."/>
            <person name="Silva M.C.P."/>
            <person name="Lourenco M.V."/>
            <person name="Oliveira V.M."/>
            <person name="Andreote F.D."/>
        </authorList>
    </citation>
    <scope>NUCLEOTIDE SEQUENCE [LARGE SCALE GENOMIC DNA]</scope>
    <source>
        <strain evidence="1 2">HEX PRIS-MGV</strain>
    </source>
</reference>
<proteinExistence type="predicted"/>
<dbReference type="OrthoDB" id="267939at2"/>
<organism evidence="1 2">
    <name type="scientific">Bremerella cremea</name>
    <dbReference type="NCBI Taxonomy" id="1031537"/>
    <lineage>
        <taxon>Bacteria</taxon>
        <taxon>Pseudomonadati</taxon>
        <taxon>Planctomycetota</taxon>
        <taxon>Planctomycetia</taxon>
        <taxon>Pirellulales</taxon>
        <taxon>Pirellulaceae</taxon>
        <taxon>Bremerella</taxon>
    </lineage>
</organism>
<dbReference type="Proteomes" id="UP000253562">
    <property type="component" value="Unassembled WGS sequence"/>
</dbReference>
<name>A0A368KTD9_9BACT</name>
<dbReference type="RefSeq" id="WP_114369388.1">
    <property type="nucleotide sequence ID" value="NZ_QPEX01000028.1"/>
</dbReference>
<accession>A0A368KTD9</accession>
<evidence type="ECO:0000313" key="1">
    <source>
        <dbReference type="EMBL" id="RCS47662.1"/>
    </source>
</evidence>